<gene>
    <name evidence="3" type="ORF">AB205_0069160</name>
</gene>
<keyword evidence="2" id="KW-0812">Transmembrane</keyword>
<feature type="transmembrane region" description="Helical" evidence="2">
    <location>
        <begin position="33"/>
        <end position="50"/>
    </location>
</feature>
<dbReference type="EMBL" id="KZ016155">
    <property type="protein sequence ID" value="PIO13781.1"/>
    <property type="molecule type" value="Genomic_DNA"/>
</dbReference>
<dbReference type="InterPro" id="IPR004523">
    <property type="entry name" value="Asp-tRNA_synthase_2"/>
</dbReference>
<organism evidence="3 4">
    <name type="scientific">Aquarana catesbeiana</name>
    <name type="common">American bullfrog</name>
    <name type="synonym">Rana catesbeiana</name>
    <dbReference type="NCBI Taxonomy" id="8400"/>
    <lineage>
        <taxon>Eukaryota</taxon>
        <taxon>Metazoa</taxon>
        <taxon>Chordata</taxon>
        <taxon>Craniata</taxon>
        <taxon>Vertebrata</taxon>
        <taxon>Euteleostomi</taxon>
        <taxon>Amphibia</taxon>
        <taxon>Batrachia</taxon>
        <taxon>Anura</taxon>
        <taxon>Neobatrachia</taxon>
        <taxon>Ranoidea</taxon>
        <taxon>Ranidae</taxon>
        <taxon>Aquarana</taxon>
    </lineage>
</organism>
<dbReference type="Gene3D" id="2.40.50.140">
    <property type="entry name" value="Nucleic acid-binding proteins"/>
    <property type="match status" value="1"/>
</dbReference>
<dbReference type="GO" id="GO:0017101">
    <property type="term" value="C:aminoacyl-tRNA synthetase multienzyme complex"/>
    <property type="evidence" value="ECO:0007669"/>
    <property type="project" value="TreeGrafter"/>
</dbReference>
<dbReference type="GO" id="GO:0005524">
    <property type="term" value="F:ATP binding"/>
    <property type="evidence" value="ECO:0007669"/>
    <property type="project" value="InterPro"/>
</dbReference>
<accession>A0A2G9QF90</accession>
<name>A0A2G9QF90_AQUCT</name>
<dbReference type="SUPFAM" id="SSF50249">
    <property type="entry name" value="Nucleic acid-binding proteins"/>
    <property type="match status" value="1"/>
</dbReference>
<evidence type="ECO:0000313" key="4">
    <source>
        <dbReference type="Proteomes" id="UP000228934"/>
    </source>
</evidence>
<keyword evidence="2" id="KW-1133">Transmembrane helix</keyword>
<keyword evidence="2" id="KW-0472">Membrane</keyword>
<reference evidence="4" key="1">
    <citation type="journal article" date="2017" name="Nat. Commun.">
        <title>The North American bullfrog draft genome provides insight into hormonal regulation of long noncoding RNA.</title>
        <authorList>
            <person name="Hammond S.A."/>
            <person name="Warren R.L."/>
            <person name="Vandervalk B.P."/>
            <person name="Kucuk E."/>
            <person name="Khan H."/>
            <person name="Gibb E.A."/>
            <person name="Pandoh P."/>
            <person name="Kirk H."/>
            <person name="Zhao Y."/>
            <person name="Jones M."/>
            <person name="Mungall A.J."/>
            <person name="Coope R."/>
            <person name="Pleasance S."/>
            <person name="Moore R.A."/>
            <person name="Holt R.A."/>
            <person name="Round J.M."/>
            <person name="Ohora S."/>
            <person name="Walle B.V."/>
            <person name="Veldhoen N."/>
            <person name="Helbing C.C."/>
            <person name="Birol I."/>
        </authorList>
    </citation>
    <scope>NUCLEOTIDE SEQUENCE [LARGE SCALE GENOMIC DNA]</scope>
</reference>
<proteinExistence type="predicted"/>
<dbReference type="GO" id="GO:0004815">
    <property type="term" value="F:aspartate-tRNA ligase activity"/>
    <property type="evidence" value="ECO:0007669"/>
    <property type="project" value="InterPro"/>
</dbReference>
<dbReference type="GO" id="GO:0005829">
    <property type="term" value="C:cytosol"/>
    <property type="evidence" value="ECO:0007669"/>
    <property type="project" value="TreeGrafter"/>
</dbReference>
<evidence type="ECO:0000256" key="2">
    <source>
        <dbReference type="SAM" id="Phobius"/>
    </source>
</evidence>
<dbReference type="GO" id="GO:0006422">
    <property type="term" value="P:aspartyl-tRNA aminoacylation"/>
    <property type="evidence" value="ECO:0007669"/>
    <property type="project" value="InterPro"/>
</dbReference>
<keyword evidence="4" id="KW-1185">Reference proteome</keyword>
<dbReference type="InterPro" id="IPR012340">
    <property type="entry name" value="NA-bd_OB-fold"/>
</dbReference>
<feature type="non-terminal residue" evidence="3">
    <location>
        <position position="1"/>
    </location>
</feature>
<keyword evidence="1" id="KW-0963">Cytoplasm</keyword>
<dbReference type="OrthoDB" id="372395at2759"/>
<sequence length="130" mass="15019">KLLDKDTSMRKACKAILWLDNEADGTQNKRNSLYFYLFGILIVMSLYYSITKESIVDVEGVVRKVDQKIESCTQQDVELHVERIYVISAAEPRLPLQLDDAIRPEGEGEEVRGVWFISRHTATDFLLWQP</sequence>
<dbReference type="Proteomes" id="UP000228934">
    <property type="component" value="Unassembled WGS sequence"/>
</dbReference>
<protein>
    <submittedName>
        <fullName evidence="3">Uncharacterized protein</fullName>
    </submittedName>
</protein>
<dbReference type="AlphaFoldDB" id="A0A2G9QF90"/>
<dbReference type="GO" id="GO:0003723">
    <property type="term" value="F:RNA binding"/>
    <property type="evidence" value="ECO:0007669"/>
    <property type="project" value="TreeGrafter"/>
</dbReference>
<dbReference type="PANTHER" id="PTHR43450:SF1">
    <property type="entry name" value="ASPARTATE--TRNA LIGASE, CYTOPLASMIC"/>
    <property type="match status" value="1"/>
</dbReference>
<evidence type="ECO:0000256" key="1">
    <source>
        <dbReference type="ARBA" id="ARBA00022490"/>
    </source>
</evidence>
<evidence type="ECO:0000313" key="3">
    <source>
        <dbReference type="EMBL" id="PIO13781.1"/>
    </source>
</evidence>
<dbReference type="PANTHER" id="PTHR43450">
    <property type="entry name" value="ASPARTYL-TRNA SYNTHETASE"/>
    <property type="match status" value="1"/>
</dbReference>